<dbReference type="SMART" id="SM00871">
    <property type="entry name" value="AraC_E_bind"/>
    <property type="match status" value="1"/>
</dbReference>
<gene>
    <name evidence="4" type="ORF">CF165_15150</name>
</gene>
<reference evidence="5" key="1">
    <citation type="submission" date="2017-07" db="EMBL/GenBank/DDBJ databases">
        <title>Comparative genome mining reveals phylogenetic distribution patterns of secondary metabolites in Amycolatopsis.</title>
        <authorList>
            <person name="Adamek M."/>
            <person name="Alanjary M."/>
            <person name="Sales-Ortells H."/>
            <person name="Goodfellow M."/>
            <person name="Bull A.T."/>
            <person name="Kalinowski J."/>
            <person name="Ziemert N."/>
        </authorList>
    </citation>
    <scope>NUCLEOTIDE SEQUENCE [LARGE SCALE GENOMIC DNA]</scope>
    <source>
        <strain evidence="5">H5</strain>
    </source>
</reference>
<keyword evidence="5" id="KW-1185">Reference proteome</keyword>
<keyword evidence="2" id="KW-0175">Coiled coil</keyword>
<dbReference type="SUPFAM" id="SSF55136">
    <property type="entry name" value="Probable bacterial effector-binding domain"/>
    <property type="match status" value="1"/>
</dbReference>
<dbReference type="InterPro" id="IPR029442">
    <property type="entry name" value="GyrI-like"/>
</dbReference>
<dbReference type="InterPro" id="IPR009061">
    <property type="entry name" value="DNA-bd_dom_put_sf"/>
</dbReference>
<protein>
    <submittedName>
        <fullName evidence="4">MerR family transcriptional regulator</fullName>
    </submittedName>
</protein>
<dbReference type="GO" id="GO:0003700">
    <property type="term" value="F:DNA-binding transcription factor activity"/>
    <property type="evidence" value="ECO:0007669"/>
    <property type="project" value="InterPro"/>
</dbReference>
<dbReference type="Gene3D" id="1.10.1660.10">
    <property type="match status" value="1"/>
</dbReference>
<dbReference type="SMART" id="SM00422">
    <property type="entry name" value="HTH_MERR"/>
    <property type="match status" value="1"/>
</dbReference>
<name>A0A229T9X8_9PSEU</name>
<feature type="domain" description="HTH merR-type" evidence="3">
    <location>
        <begin position="1"/>
        <end position="71"/>
    </location>
</feature>
<evidence type="ECO:0000256" key="2">
    <source>
        <dbReference type="SAM" id="Coils"/>
    </source>
</evidence>
<dbReference type="Gene3D" id="3.20.80.10">
    <property type="entry name" value="Regulatory factor, effector binding domain"/>
    <property type="match status" value="1"/>
</dbReference>
<dbReference type="InterPro" id="IPR047057">
    <property type="entry name" value="MerR_fam"/>
</dbReference>
<dbReference type="InterPro" id="IPR010499">
    <property type="entry name" value="AraC_E-bd"/>
</dbReference>
<dbReference type="InterPro" id="IPR000551">
    <property type="entry name" value="MerR-type_HTH_dom"/>
</dbReference>
<feature type="coiled-coil region" evidence="2">
    <location>
        <begin position="86"/>
        <end position="113"/>
    </location>
</feature>
<dbReference type="SUPFAM" id="SSF46955">
    <property type="entry name" value="Putative DNA-binding domain"/>
    <property type="match status" value="1"/>
</dbReference>
<dbReference type="InterPro" id="IPR011256">
    <property type="entry name" value="Reg_factor_effector_dom_sf"/>
</dbReference>
<organism evidence="4 5">
    <name type="scientific">Amycolatopsis vastitatis</name>
    <dbReference type="NCBI Taxonomy" id="1905142"/>
    <lineage>
        <taxon>Bacteria</taxon>
        <taxon>Bacillati</taxon>
        <taxon>Actinomycetota</taxon>
        <taxon>Actinomycetes</taxon>
        <taxon>Pseudonocardiales</taxon>
        <taxon>Pseudonocardiaceae</taxon>
        <taxon>Amycolatopsis</taxon>
    </lineage>
</organism>
<proteinExistence type="predicted"/>
<dbReference type="Pfam" id="PF06445">
    <property type="entry name" value="GyrI-like"/>
    <property type="match status" value="1"/>
</dbReference>
<accession>A0A229T9X8</accession>
<dbReference type="Pfam" id="PF13411">
    <property type="entry name" value="MerR_1"/>
    <property type="match status" value="1"/>
</dbReference>
<evidence type="ECO:0000313" key="5">
    <source>
        <dbReference type="Proteomes" id="UP000215199"/>
    </source>
</evidence>
<sequence length="278" mass="30302">MFTIGEFARHGRVSVRMLRHYDAIGLLRPASVDPATGHRGYEAGQLARLNRIVALKDLGFTLEQVGAMLADNVGVAQVRAMLTLRRAELEQALAAGMERLTQVEARLRTLEDEGLPLPGIVVKRLPATRLVELTGTAASFRPQDIGPVVRPLCAELGERLRGAPAVTPAGRLTCFYEQLGENEVVVHAAIPASVTEGERNGLEVVDLPETEAATLVHRGAIDLVLPSWQALVRWLEATGRRSGGPQRELYLDCPEDPAKWITELQEPLAPSVRVPTRP</sequence>
<dbReference type="RefSeq" id="WP_093948141.1">
    <property type="nucleotide sequence ID" value="NZ_NMUL01000012.1"/>
</dbReference>
<evidence type="ECO:0000259" key="3">
    <source>
        <dbReference type="PROSITE" id="PS50937"/>
    </source>
</evidence>
<dbReference type="GO" id="GO:0003677">
    <property type="term" value="F:DNA binding"/>
    <property type="evidence" value="ECO:0007669"/>
    <property type="project" value="UniProtKB-KW"/>
</dbReference>
<dbReference type="PANTHER" id="PTHR30204">
    <property type="entry name" value="REDOX-CYCLING DRUG-SENSING TRANSCRIPTIONAL ACTIVATOR SOXR"/>
    <property type="match status" value="1"/>
</dbReference>
<dbReference type="CDD" id="cd01107">
    <property type="entry name" value="HTH_BmrR"/>
    <property type="match status" value="1"/>
</dbReference>
<dbReference type="AlphaFoldDB" id="A0A229T9X8"/>
<keyword evidence="1" id="KW-0238">DNA-binding</keyword>
<dbReference type="Proteomes" id="UP000215199">
    <property type="component" value="Unassembled WGS sequence"/>
</dbReference>
<dbReference type="EMBL" id="NMUL01000012">
    <property type="protein sequence ID" value="OXM67741.1"/>
    <property type="molecule type" value="Genomic_DNA"/>
</dbReference>
<evidence type="ECO:0000256" key="1">
    <source>
        <dbReference type="ARBA" id="ARBA00023125"/>
    </source>
</evidence>
<dbReference type="PANTHER" id="PTHR30204:SF97">
    <property type="entry name" value="MERR FAMILY REGULATORY PROTEIN"/>
    <property type="match status" value="1"/>
</dbReference>
<evidence type="ECO:0000313" key="4">
    <source>
        <dbReference type="EMBL" id="OXM67741.1"/>
    </source>
</evidence>
<dbReference type="PROSITE" id="PS50937">
    <property type="entry name" value="HTH_MERR_2"/>
    <property type="match status" value="1"/>
</dbReference>
<dbReference type="OrthoDB" id="7849865at2"/>
<comment type="caution">
    <text evidence="4">The sequence shown here is derived from an EMBL/GenBank/DDBJ whole genome shotgun (WGS) entry which is preliminary data.</text>
</comment>